<proteinExistence type="inferred from homology"/>
<dbReference type="Proteomes" id="UP000327157">
    <property type="component" value="Chromosome 10"/>
</dbReference>
<dbReference type="Pfam" id="PF00501">
    <property type="entry name" value="AMP-binding"/>
    <property type="match status" value="2"/>
</dbReference>
<evidence type="ECO:0000256" key="2">
    <source>
        <dbReference type="ARBA" id="ARBA00006432"/>
    </source>
</evidence>
<keyword evidence="4 9" id="KW-0436">Ligase</keyword>
<evidence type="ECO:0000256" key="6">
    <source>
        <dbReference type="SAM" id="Phobius"/>
    </source>
</evidence>
<feature type="transmembrane region" description="Helical" evidence="6">
    <location>
        <begin position="82"/>
        <end position="103"/>
    </location>
</feature>
<dbReference type="SUPFAM" id="SSF56801">
    <property type="entry name" value="Acetyl-CoA synthetase-like"/>
    <property type="match status" value="1"/>
</dbReference>
<dbReference type="Gene3D" id="3.30.300.30">
    <property type="match status" value="1"/>
</dbReference>
<evidence type="ECO:0000256" key="1">
    <source>
        <dbReference type="ARBA" id="ARBA00004496"/>
    </source>
</evidence>
<keyword evidence="6" id="KW-1133">Transmembrane helix</keyword>
<reference evidence="9 10" key="1">
    <citation type="submission" date="2019-09" db="EMBL/GenBank/DDBJ databases">
        <authorList>
            <person name="Ou C."/>
        </authorList>
    </citation>
    <scope>NUCLEOTIDE SEQUENCE [LARGE SCALE GENOMIC DNA]</scope>
    <source>
        <strain evidence="9">S2</strain>
        <tissue evidence="9">Leaf</tissue>
    </source>
</reference>
<keyword evidence="3" id="KW-0963">Cytoplasm</keyword>
<dbReference type="Pfam" id="PF13193">
    <property type="entry name" value="AMP-binding_C"/>
    <property type="match status" value="1"/>
</dbReference>
<dbReference type="OrthoDB" id="10253869at2759"/>
<feature type="domain" description="AMP-binding enzyme C-terminal" evidence="8">
    <location>
        <begin position="393"/>
        <end position="464"/>
    </location>
</feature>
<dbReference type="PANTHER" id="PTHR24096">
    <property type="entry name" value="LONG-CHAIN-FATTY-ACID--COA LIGASE"/>
    <property type="match status" value="1"/>
</dbReference>
<comment type="subcellular location">
    <subcellularLocation>
        <location evidence="1">Cytoplasm</location>
    </subcellularLocation>
</comment>
<evidence type="ECO:0000313" key="9">
    <source>
        <dbReference type="EMBL" id="KAB2601652.1"/>
    </source>
</evidence>
<dbReference type="EMBL" id="SMOL01000695">
    <property type="protein sequence ID" value="KAB2601652.1"/>
    <property type="molecule type" value="Genomic_DNA"/>
</dbReference>
<dbReference type="GO" id="GO:0005737">
    <property type="term" value="C:cytoplasm"/>
    <property type="evidence" value="ECO:0007669"/>
    <property type="project" value="UniProtKB-SubCell"/>
</dbReference>
<evidence type="ECO:0000313" key="10">
    <source>
        <dbReference type="Proteomes" id="UP000327157"/>
    </source>
</evidence>
<dbReference type="InterPro" id="IPR045851">
    <property type="entry name" value="AMP-bd_C_sf"/>
</dbReference>
<comment type="caution">
    <text evidence="9">The sequence shown here is derived from an EMBL/GenBank/DDBJ whole genome shotgun (WGS) entry which is preliminary data.</text>
</comment>
<sequence length="478" mass="52788">MAPKSFNPETQIYTSPRPPIPFSTDPNLSLTAFLFHTSSSFPQSLALADAATDETLTFLQLKSLVFRISQAFLNLNVQKKDVVLIFASNSILFPVCFFSIAAIDATATSCNSMYTVSELASQIEGFNLPIRYRNMNIHSFSDLIKLSDDSNLISGLPAVNVNQSDVAALLYSFGTTGKSKGVVMTHRNFITTSLMVAADQDRYSEPRHVFLCFVPMFHLFGLLVILYSQLRRGNAVVTMAKFDIDRALKVVERYRVTYLFVVPPLKYDLSSVEFIISAAAPLGKDLMEDCAKTIPHAAIGQGYGLTETCGIVSLENFTEGSQISGSSVSVDTLVLLPPNQLGEIWVRGPNMMQGYYNNPEATKLTIDEQGWLQTGDLGYFDEEGQLFVVAPAELEGILLSHPEILDAVVNLFPDVKAGEVPIAYVVRAPNSLLAEQQIQKFVAQFKRLWRVTSINSVPKSASGKILRRELIQKVRSKI</sequence>
<evidence type="ECO:0000256" key="5">
    <source>
        <dbReference type="SAM" id="MobiDB-lite"/>
    </source>
</evidence>
<reference evidence="9 10" key="3">
    <citation type="submission" date="2019-11" db="EMBL/GenBank/DDBJ databases">
        <title>A de novo genome assembly of a pear dwarfing rootstock.</title>
        <authorList>
            <person name="Wang F."/>
            <person name="Wang J."/>
            <person name="Li S."/>
            <person name="Zhang Y."/>
            <person name="Fang M."/>
            <person name="Ma L."/>
            <person name="Zhao Y."/>
            <person name="Jiang S."/>
        </authorList>
    </citation>
    <scope>NUCLEOTIDE SEQUENCE [LARGE SCALE GENOMIC DNA]</scope>
    <source>
        <strain evidence="9">S2</strain>
        <tissue evidence="9">Leaf</tissue>
    </source>
</reference>
<accession>A0A5N5FKB7</accession>
<evidence type="ECO:0000259" key="7">
    <source>
        <dbReference type="Pfam" id="PF00501"/>
    </source>
</evidence>
<feature type="domain" description="AMP-dependent synthetase/ligase" evidence="7">
    <location>
        <begin position="37"/>
        <end position="124"/>
    </location>
</feature>
<dbReference type="GO" id="GO:0016405">
    <property type="term" value="F:CoA-ligase activity"/>
    <property type="evidence" value="ECO:0007669"/>
    <property type="project" value="TreeGrafter"/>
</dbReference>
<dbReference type="InterPro" id="IPR025110">
    <property type="entry name" value="AMP-bd_C"/>
</dbReference>
<organism evidence="9 10">
    <name type="scientific">Pyrus ussuriensis x Pyrus communis</name>
    <dbReference type="NCBI Taxonomy" id="2448454"/>
    <lineage>
        <taxon>Eukaryota</taxon>
        <taxon>Viridiplantae</taxon>
        <taxon>Streptophyta</taxon>
        <taxon>Embryophyta</taxon>
        <taxon>Tracheophyta</taxon>
        <taxon>Spermatophyta</taxon>
        <taxon>Magnoliopsida</taxon>
        <taxon>eudicotyledons</taxon>
        <taxon>Gunneridae</taxon>
        <taxon>Pentapetalae</taxon>
        <taxon>rosids</taxon>
        <taxon>fabids</taxon>
        <taxon>Rosales</taxon>
        <taxon>Rosaceae</taxon>
        <taxon>Amygdaloideae</taxon>
        <taxon>Maleae</taxon>
        <taxon>Pyrus</taxon>
    </lineage>
</organism>
<dbReference type="Gene3D" id="3.40.50.12780">
    <property type="entry name" value="N-terminal domain of ligase-like"/>
    <property type="match status" value="1"/>
</dbReference>
<dbReference type="AlphaFoldDB" id="A0A5N5FKB7"/>
<feature type="region of interest" description="Disordered" evidence="5">
    <location>
        <begin position="1"/>
        <end position="20"/>
    </location>
</feature>
<evidence type="ECO:0000256" key="3">
    <source>
        <dbReference type="ARBA" id="ARBA00022490"/>
    </source>
</evidence>
<evidence type="ECO:0000256" key="4">
    <source>
        <dbReference type="ARBA" id="ARBA00022598"/>
    </source>
</evidence>
<evidence type="ECO:0000259" key="8">
    <source>
        <dbReference type="Pfam" id="PF13193"/>
    </source>
</evidence>
<dbReference type="InterPro" id="IPR000873">
    <property type="entry name" value="AMP-dep_synth/lig_dom"/>
</dbReference>
<keyword evidence="6" id="KW-0812">Transmembrane</keyword>
<dbReference type="InterPro" id="IPR042099">
    <property type="entry name" value="ANL_N_sf"/>
</dbReference>
<keyword evidence="6" id="KW-0472">Membrane</keyword>
<comment type="similarity">
    <text evidence="2">Belongs to the ATP-dependent AMP-binding enzyme family.</text>
</comment>
<feature type="transmembrane region" description="Helical" evidence="6">
    <location>
        <begin position="209"/>
        <end position="230"/>
    </location>
</feature>
<keyword evidence="10" id="KW-1185">Reference proteome</keyword>
<feature type="domain" description="AMP-dependent synthetase/ligase" evidence="7">
    <location>
        <begin position="157"/>
        <end position="356"/>
    </location>
</feature>
<dbReference type="PANTHER" id="PTHR24096:SF415">
    <property type="entry name" value="4-COUMARATE--COA LIGASE"/>
    <property type="match status" value="1"/>
</dbReference>
<protein>
    <submittedName>
        <fullName evidence="9">4-coumarate--CoA ligase-like 7</fullName>
    </submittedName>
</protein>
<gene>
    <name evidence="9" type="ORF">D8674_002657</name>
</gene>
<reference evidence="10" key="2">
    <citation type="submission" date="2019-10" db="EMBL/GenBank/DDBJ databases">
        <title>A de novo genome assembly of a pear dwarfing rootstock.</title>
        <authorList>
            <person name="Wang F."/>
            <person name="Wang J."/>
            <person name="Li S."/>
            <person name="Zhang Y."/>
            <person name="Fang M."/>
            <person name="Ma L."/>
            <person name="Zhao Y."/>
            <person name="Jiang S."/>
        </authorList>
    </citation>
    <scope>NUCLEOTIDE SEQUENCE [LARGE SCALE GENOMIC DNA]</scope>
</reference>
<name>A0A5N5FKB7_9ROSA</name>